<dbReference type="InterPro" id="IPR030878">
    <property type="entry name" value="Ribosomal_uL15"/>
</dbReference>
<protein>
    <recommendedName>
        <fullName evidence="5">Large ribosomal subunit protein uL15/eL18 domain-containing protein</fullName>
    </recommendedName>
</protein>
<dbReference type="NCBIfam" id="TIGR01071">
    <property type="entry name" value="rplO_bact"/>
    <property type="match status" value="1"/>
</dbReference>
<dbReference type="GO" id="GO:0003735">
    <property type="term" value="F:structural constituent of ribosome"/>
    <property type="evidence" value="ECO:0007669"/>
    <property type="project" value="InterPro"/>
</dbReference>
<evidence type="ECO:0000256" key="2">
    <source>
        <dbReference type="ARBA" id="ARBA00022980"/>
    </source>
</evidence>
<organism evidence="6">
    <name type="scientific">marine metagenome</name>
    <dbReference type="NCBI Taxonomy" id="408172"/>
    <lineage>
        <taxon>unclassified sequences</taxon>
        <taxon>metagenomes</taxon>
        <taxon>ecological metagenomes</taxon>
    </lineage>
</organism>
<dbReference type="InterPro" id="IPR001196">
    <property type="entry name" value="Ribosomal_uL15_CS"/>
</dbReference>
<dbReference type="InterPro" id="IPR005749">
    <property type="entry name" value="Ribosomal_uL15_bac-type"/>
</dbReference>
<feature type="domain" description="Large ribosomal subunit protein uL15/eL18" evidence="5">
    <location>
        <begin position="80"/>
        <end position="147"/>
    </location>
</feature>
<dbReference type="PROSITE" id="PS00475">
    <property type="entry name" value="RIBOSOMAL_L15"/>
    <property type="match status" value="1"/>
</dbReference>
<dbReference type="AlphaFoldDB" id="A0A382CTI5"/>
<keyword evidence="3" id="KW-0687">Ribonucleoprotein</keyword>
<dbReference type="PANTHER" id="PTHR12934">
    <property type="entry name" value="50S RIBOSOMAL PROTEIN L15"/>
    <property type="match status" value="1"/>
</dbReference>
<reference evidence="6" key="1">
    <citation type="submission" date="2018-05" db="EMBL/GenBank/DDBJ databases">
        <authorList>
            <person name="Lanie J.A."/>
            <person name="Ng W.-L."/>
            <person name="Kazmierczak K.M."/>
            <person name="Andrzejewski T.M."/>
            <person name="Davidsen T.M."/>
            <person name="Wayne K.J."/>
            <person name="Tettelin H."/>
            <person name="Glass J.I."/>
            <person name="Rusch D."/>
            <person name="Podicherti R."/>
            <person name="Tsui H.-C.T."/>
            <person name="Winkler M.E."/>
        </authorList>
    </citation>
    <scope>NUCLEOTIDE SEQUENCE</scope>
</reference>
<evidence type="ECO:0000256" key="1">
    <source>
        <dbReference type="ARBA" id="ARBA00007320"/>
    </source>
</evidence>
<feature type="region of interest" description="Disordered" evidence="4">
    <location>
        <begin position="1"/>
        <end position="54"/>
    </location>
</feature>
<proteinExistence type="inferred from homology"/>
<evidence type="ECO:0000259" key="5">
    <source>
        <dbReference type="Pfam" id="PF00828"/>
    </source>
</evidence>
<dbReference type="GO" id="GO:0022625">
    <property type="term" value="C:cytosolic large ribosomal subunit"/>
    <property type="evidence" value="ECO:0007669"/>
    <property type="project" value="TreeGrafter"/>
</dbReference>
<dbReference type="HAMAP" id="MF_01341">
    <property type="entry name" value="Ribosomal_uL15"/>
    <property type="match status" value="1"/>
</dbReference>
<feature type="compositionally biased region" description="Gly residues" evidence="4">
    <location>
        <begin position="44"/>
        <end position="54"/>
    </location>
</feature>
<dbReference type="PANTHER" id="PTHR12934:SF11">
    <property type="entry name" value="LARGE RIBOSOMAL SUBUNIT PROTEIN UL15M"/>
    <property type="match status" value="1"/>
</dbReference>
<keyword evidence="2" id="KW-0689">Ribosomal protein</keyword>
<evidence type="ECO:0000313" key="6">
    <source>
        <dbReference type="EMBL" id="SVB29470.1"/>
    </source>
</evidence>
<evidence type="ECO:0000256" key="3">
    <source>
        <dbReference type="ARBA" id="ARBA00023274"/>
    </source>
</evidence>
<dbReference type="Gene3D" id="3.100.10.10">
    <property type="match status" value="1"/>
</dbReference>
<comment type="similarity">
    <text evidence="1">Belongs to the universal ribosomal protein uL15 family.</text>
</comment>
<gene>
    <name evidence="6" type="ORF">METZ01_LOCUS182324</name>
</gene>
<dbReference type="Pfam" id="PF00828">
    <property type="entry name" value="Ribosomal_L27A"/>
    <property type="match status" value="1"/>
</dbReference>
<sequence>MTMQNHTIKSSGSKSGKRKRIGRGDGSGNGSFSGRGMKGQKSRSGGGVRPGFEGGQLSLIKRMPSLRGFTNIFKTKYHLVNIDSICRVYPDGGEVSPQGLVQSGVIKDEKLPIKILGRGEITVNLKISAHKFTKSAKNKIETAGGTIQVIE</sequence>
<dbReference type="InterPro" id="IPR036227">
    <property type="entry name" value="Ribosomal_uL15/eL18_sf"/>
</dbReference>
<name>A0A382CTI5_9ZZZZ</name>
<feature type="compositionally biased region" description="Gly residues" evidence="4">
    <location>
        <begin position="24"/>
        <end position="37"/>
    </location>
</feature>
<dbReference type="GO" id="GO:0006412">
    <property type="term" value="P:translation"/>
    <property type="evidence" value="ECO:0007669"/>
    <property type="project" value="InterPro"/>
</dbReference>
<dbReference type="EMBL" id="UINC01036068">
    <property type="protein sequence ID" value="SVB29470.1"/>
    <property type="molecule type" value="Genomic_DNA"/>
</dbReference>
<evidence type="ECO:0000256" key="4">
    <source>
        <dbReference type="SAM" id="MobiDB-lite"/>
    </source>
</evidence>
<dbReference type="SUPFAM" id="SSF52080">
    <property type="entry name" value="Ribosomal proteins L15p and L18e"/>
    <property type="match status" value="1"/>
</dbReference>
<dbReference type="InterPro" id="IPR021131">
    <property type="entry name" value="Ribosomal_uL15/eL18"/>
</dbReference>
<accession>A0A382CTI5</accession>